<feature type="domain" description="Fibronectin type-III" evidence="1">
    <location>
        <begin position="85"/>
        <end position="172"/>
    </location>
</feature>
<dbReference type="RefSeq" id="XP_005721597.1">
    <property type="nucleotide sequence ID" value="XM_005721540.1"/>
</dbReference>
<dbReference type="PROSITE" id="PS50853">
    <property type="entry name" value="FN3"/>
    <property type="match status" value="4"/>
</dbReference>
<dbReference type="CDD" id="cd00063">
    <property type="entry name" value="FN3"/>
    <property type="match status" value="1"/>
</dbReference>
<organism evidence="2 3">
    <name type="scientific">Pundamilia nyererei</name>
    <dbReference type="NCBI Taxonomy" id="303518"/>
    <lineage>
        <taxon>Eukaryota</taxon>
        <taxon>Metazoa</taxon>
        <taxon>Chordata</taxon>
        <taxon>Craniata</taxon>
        <taxon>Vertebrata</taxon>
        <taxon>Euteleostomi</taxon>
        <taxon>Actinopterygii</taxon>
        <taxon>Neopterygii</taxon>
        <taxon>Teleostei</taxon>
        <taxon>Neoteleostei</taxon>
        <taxon>Acanthomorphata</taxon>
        <taxon>Ovalentaria</taxon>
        <taxon>Cichlomorphae</taxon>
        <taxon>Cichliformes</taxon>
        <taxon>Cichlidae</taxon>
        <taxon>African cichlids</taxon>
        <taxon>Pseudocrenilabrinae</taxon>
        <taxon>Haplochromini</taxon>
        <taxon>Pundamilia</taxon>
    </lineage>
</organism>
<feature type="domain" description="Fibronectin type-III" evidence="1">
    <location>
        <begin position="173"/>
        <end position="258"/>
    </location>
</feature>
<dbReference type="Proteomes" id="UP000695023">
    <property type="component" value="Unplaced"/>
</dbReference>
<dbReference type="SMART" id="SM00060">
    <property type="entry name" value="FN3"/>
    <property type="match status" value="5"/>
</dbReference>
<dbReference type="PANTHER" id="PTHR47135:SF4">
    <property type="match status" value="1"/>
</dbReference>
<proteinExistence type="predicted"/>
<dbReference type="InterPro" id="IPR013783">
    <property type="entry name" value="Ig-like_fold"/>
</dbReference>
<dbReference type="InterPro" id="IPR003961">
    <property type="entry name" value="FN3_dom"/>
</dbReference>
<gene>
    <name evidence="3" type="primary">LOC102192828</name>
</gene>
<name>A0A9Y3QTW9_9CICH</name>
<evidence type="ECO:0000313" key="2">
    <source>
        <dbReference type="Proteomes" id="UP000695023"/>
    </source>
</evidence>
<dbReference type="SUPFAM" id="SSF49265">
    <property type="entry name" value="Fibronectin type III"/>
    <property type="match status" value="6"/>
</dbReference>
<dbReference type="PANTHER" id="PTHR47135">
    <property type="entry name" value="FIBRONECTIN TYPE III DOMAIN-CONTAINING PROTEIN 7"/>
    <property type="match status" value="1"/>
</dbReference>
<dbReference type="GeneID" id="102192828"/>
<accession>A0A9Y3QTW9</accession>
<protein>
    <submittedName>
        <fullName evidence="3">Fibronectin type III domain-containing protein 7-like</fullName>
    </submittedName>
</protein>
<sequence length="819" mass="86682">MTVEVNCTSDNAVLVSWNGTYGTTNISLMAVVGGSLQTLCTTQQESCNMTSLSCGETYSLSINASNDQCSLSTQTLSNFTTRPCPPQRVAVNLQCSSRTAVLSWEERSNVELYTASAIKASGGEEKTCDSVTSSCQFSGLDCGEMYNFTVTGHNRGCCSQPSSAVFIHTEPCPPTNVSAEVLCESDEVKISWQEASGAESFLVTVSGSDGFVKTYSTNQTLLRASLLCGQDFNVTVRGQGSMCNGIPSSPTFFKTAPCIPRGLATDAECGFDVGSVSWQPTDGAETYIAVATGLDGHTHRCISNTASCTWSDLHCGEEYSVVVRAKSNNCTSLPSNSSIIHMDPCAPQNLSATVNCDMKVVSLSWDASSGAKMYTVSAEAGNKSVSLNTNMTTASFTGFTCGQKYSIKITPHRPCKPIGVSASQDCLTSIAVVTWQPSNGSDVYTATMQTDTGVSKMCMSATNQCSFLNLMCGQNFSVSVTASNQQCDVTSGPATSLQSVPCVPTDVSVVMDCANNTAVVSWASSQGAVKYSVMAHSGHVNNDSCQTAGLSCSLNNLTCGSLYTVHVVAMGDSCSSVPSWPLKFNSIPCPPQNVSTQVDCSSNDLTVSWDAIGDADHFLVSLAAENGESELCNTTNTVCFSSNATCGKSFTVQVTSVREHCRSVHSQTQSIQSAPCQPQGIMGSVDCVTNSAWISWLDAPGADSYTVSGVAVGRNDYRANCTTFTNVTCEMKDLACGVLYNFSVLAKNSECESQPSAPISLETAPCSLSAITAVPQCHNSSILVMWDLMEGSTVWPSVHHQRSCFIGRLQQYEKSSLQS</sequence>
<feature type="domain" description="Fibronectin type-III" evidence="1">
    <location>
        <begin position="503"/>
        <end position="589"/>
    </location>
</feature>
<evidence type="ECO:0000313" key="3">
    <source>
        <dbReference type="RefSeq" id="XP_005721597.1"/>
    </source>
</evidence>
<keyword evidence="2" id="KW-1185">Reference proteome</keyword>
<feature type="domain" description="Fibronectin type-III" evidence="1">
    <location>
        <begin position="674"/>
        <end position="766"/>
    </location>
</feature>
<evidence type="ECO:0000259" key="1">
    <source>
        <dbReference type="PROSITE" id="PS50853"/>
    </source>
</evidence>
<reference evidence="3" key="1">
    <citation type="submission" date="2025-08" db="UniProtKB">
        <authorList>
            <consortium name="RefSeq"/>
        </authorList>
    </citation>
    <scope>IDENTIFICATION</scope>
</reference>
<dbReference type="InterPro" id="IPR036116">
    <property type="entry name" value="FN3_sf"/>
</dbReference>
<dbReference type="Gene3D" id="2.60.40.10">
    <property type="entry name" value="Immunoglobulins"/>
    <property type="match status" value="5"/>
</dbReference>
<dbReference type="AlphaFoldDB" id="A0A9Y3QTW9"/>